<comment type="caution">
    <text evidence="2">The sequence shown here is derived from an EMBL/GenBank/DDBJ whole genome shotgun (WGS) entry which is preliminary data.</text>
</comment>
<dbReference type="EC" id="2.1.1.-" evidence="2"/>
<dbReference type="Pfam" id="PF01209">
    <property type="entry name" value="Ubie_methyltran"/>
    <property type="match status" value="1"/>
</dbReference>
<dbReference type="EMBL" id="JBHSCW010000001">
    <property type="protein sequence ID" value="MFC4350479.1"/>
    <property type="molecule type" value="Genomic_DNA"/>
</dbReference>
<dbReference type="RefSeq" id="WP_382420815.1">
    <property type="nucleotide sequence ID" value="NZ_JBHSCW010000001.1"/>
</dbReference>
<feature type="compositionally biased region" description="Basic residues" evidence="1">
    <location>
        <begin position="239"/>
        <end position="250"/>
    </location>
</feature>
<gene>
    <name evidence="2" type="ORF">ACFOW6_02855</name>
</gene>
<sequence>MDTASGQVVGPSTELMLDKMGLTQGSRIRNIAASAGSQTLNAAKRVGPSGHVLATDLPASILKHAKANADFAGISHIETQVLDGEDVDWIEAELFDAVISRVGLIYFPDQHKALTGMHAQLRVGGRIGAITYAEADLNGFLSVPVGIIRRRAALPAPLPGQPGPFSLGDPDMLASRLREAGFTGVEVERVAAPVQLGSAQECLQFVKERFGALHQMLAGFAAPEQTTPGTKSRKRYALSKRMAGSKRHARCLLPPEGKSPDPCRGSA</sequence>
<dbReference type="CDD" id="cd02440">
    <property type="entry name" value="AdoMet_MTases"/>
    <property type="match status" value="1"/>
</dbReference>
<reference evidence="3" key="1">
    <citation type="journal article" date="2019" name="Int. J. Syst. Evol. Microbiol.">
        <title>The Global Catalogue of Microorganisms (GCM) 10K type strain sequencing project: providing services to taxonomists for standard genome sequencing and annotation.</title>
        <authorList>
            <consortium name="The Broad Institute Genomics Platform"/>
            <consortium name="The Broad Institute Genome Sequencing Center for Infectious Disease"/>
            <person name="Wu L."/>
            <person name="Ma J."/>
        </authorList>
    </citation>
    <scope>NUCLEOTIDE SEQUENCE [LARGE SCALE GENOMIC DNA]</scope>
    <source>
        <strain evidence="3">CECT 8472</strain>
    </source>
</reference>
<dbReference type="GO" id="GO:0008168">
    <property type="term" value="F:methyltransferase activity"/>
    <property type="evidence" value="ECO:0007669"/>
    <property type="project" value="UniProtKB-KW"/>
</dbReference>
<name>A0ABV8UJ06_9PROT</name>
<dbReference type="Proteomes" id="UP001595799">
    <property type="component" value="Unassembled WGS sequence"/>
</dbReference>
<dbReference type="GO" id="GO:0032259">
    <property type="term" value="P:methylation"/>
    <property type="evidence" value="ECO:0007669"/>
    <property type="project" value="UniProtKB-KW"/>
</dbReference>
<dbReference type="Gene3D" id="3.40.50.150">
    <property type="entry name" value="Vaccinia Virus protein VP39"/>
    <property type="match status" value="1"/>
</dbReference>
<proteinExistence type="predicted"/>
<accession>A0ABV8UJ06</accession>
<keyword evidence="3" id="KW-1185">Reference proteome</keyword>
<dbReference type="InterPro" id="IPR029063">
    <property type="entry name" value="SAM-dependent_MTases_sf"/>
</dbReference>
<keyword evidence="2" id="KW-0489">Methyltransferase</keyword>
<dbReference type="SUPFAM" id="SSF53335">
    <property type="entry name" value="S-adenosyl-L-methionine-dependent methyltransferases"/>
    <property type="match status" value="1"/>
</dbReference>
<protein>
    <submittedName>
        <fullName evidence="2">Class I SAM-dependent methyltransferase</fullName>
        <ecNumber evidence="2">2.1.1.-</ecNumber>
    </submittedName>
</protein>
<keyword evidence="2" id="KW-0808">Transferase</keyword>
<evidence type="ECO:0000256" key="1">
    <source>
        <dbReference type="SAM" id="MobiDB-lite"/>
    </source>
</evidence>
<evidence type="ECO:0000313" key="2">
    <source>
        <dbReference type="EMBL" id="MFC4350479.1"/>
    </source>
</evidence>
<feature type="region of interest" description="Disordered" evidence="1">
    <location>
        <begin position="239"/>
        <end position="267"/>
    </location>
</feature>
<organism evidence="2 3">
    <name type="scientific">Fodinicurvata halophila</name>
    <dbReference type="NCBI Taxonomy" id="1419723"/>
    <lineage>
        <taxon>Bacteria</taxon>
        <taxon>Pseudomonadati</taxon>
        <taxon>Pseudomonadota</taxon>
        <taxon>Alphaproteobacteria</taxon>
        <taxon>Rhodospirillales</taxon>
        <taxon>Rhodovibrionaceae</taxon>
        <taxon>Fodinicurvata</taxon>
    </lineage>
</organism>
<evidence type="ECO:0000313" key="3">
    <source>
        <dbReference type="Proteomes" id="UP001595799"/>
    </source>
</evidence>